<dbReference type="Proteomes" id="UP001060085">
    <property type="component" value="Linkage Group LG07"/>
</dbReference>
<comment type="caution">
    <text evidence="1">The sequence shown here is derived from an EMBL/GenBank/DDBJ whole genome shotgun (WGS) entry which is preliminary data.</text>
</comment>
<gene>
    <name evidence="1" type="ORF">M9H77_32423</name>
</gene>
<name>A0ACC0A3T9_CATRO</name>
<evidence type="ECO:0000313" key="2">
    <source>
        <dbReference type="Proteomes" id="UP001060085"/>
    </source>
</evidence>
<evidence type="ECO:0000313" key="1">
    <source>
        <dbReference type="EMBL" id="KAI5655236.1"/>
    </source>
</evidence>
<organism evidence="1 2">
    <name type="scientific">Catharanthus roseus</name>
    <name type="common">Madagascar periwinkle</name>
    <name type="synonym">Vinca rosea</name>
    <dbReference type="NCBI Taxonomy" id="4058"/>
    <lineage>
        <taxon>Eukaryota</taxon>
        <taxon>Viridiplantae</taxon>
        <taxon>Streptophyta</taxon>
        <taxon>Embryophyta</taxon>
        <taxon>Tracheophyta</taxon>
        <taxon>Spermatophyta</taxon>
        <taxon>Magnoliopsida</taxon>
        <taxon>eudicotyledons</taxon>
        <taxon>Gunneridae</taxon>
        <taxon>Pentapetalae</taxon>
        <taxon>asterids</taxon>
        <taxon>lamiids</taxon>
        <taxon>Gentianales</taxon>
        <taxon>Apocynaceae</taxon>
        <taxon>Rauvolfioideae</taxon>
        <taxon>Vinceae</taxon>
        <taxon>Catharanthinae</taxon>
        <taxon>Catharanthus</taxon>
    </lineage>
</organism>
<sequence length="489" mass="55631">MDMDMDILLCISLMIFSIFFLQIIFKKQKNKLPPSPPSLPIIGHLHLLKRPFHRTLRNLSAKYGPIVYLRLGSRPTVLVSSPSIVEECFTKKNDIILSNRPHCILADYLTYNHTTITFSSYGDHLRNLRRVITNRILCSAALNNFAAVRAEEIHFSIGKLFLNYKENKKINLSLFLNELLMNVFMKVLIGKKTDSEGKDLFSGDLPLHICDFIPVLRKIGYGGFEKMVKSFSNTADKYLQGLVDESRREIKTGGNKTVLQLLLSLQETEPDYYTDDIIKGILQEIIGGGPDTSASVIIWAMTLLLNHPEVMEKVKNEIDFHVTSERLIEESDLFKLSYLRSLVNETLRLFPGLPLLLPRLSSDDCTIGGYHIPRGTMVLVNAWAIHRDPNTWDEPEKFKPERFDGIKKEFEGFKFVPFGMGRRPCPGAGMATRIMGLIIGTLIQCFEWQRIGHDLLDMEEGSGLVLPKVKPLEAFYKPRPSMQSIISQL</sequence>
<dbReference type="EMBL" id="CM044707">
    <property type="protein sequence ID" value="KAI5655236.1"/>
    <property type="molecule type" value="Genomic_DNA"/>
</dbReference>
<reference evidence="2" key="1">
    <citation type="journal article" date="2023" name="Nat. Plants">
        <title>Single-cell RNA sequencing provides a high-resolution roadmap for understanding the multicellular compartmentation of specialized metabolism.</title>
        <authorList>
            <person name="Sun S."/>
            <person name="Shen X."/>
            <person name="Li Y."/>
            <person name="Li Y."/>
            <person name="Wang S."/>
            <person name="Li R."/>
            <person name="Zhang H."/>
            <person name="Shen G."/>
            <person name="Guo B."/>
            <person name="Wei J."/>
            <person name="Xu J."/>
            <person name="St-Pierre B."/>
            <person name="Chen S."/>
            <person name="Sun C."/>
        </authorList>
    </citation>
    <scope>NUCLEOTIDE SEQUENCE [LARGE SCALE GENOMIC DNA]</scope>
</reference>
<accession>A0ACC0A3T9</accession>
<keyword evidence="2" id="KW-1185">Reference proteome</keyword>
<proteinExistence type="predicted"/>
<protein>
    <submittedName>
        <fullName evidence="1">Uncharacterized protein</fullName>
    </submittedName>
</protein>